<reference evidence="1 2" key="1">
    <citation type="journal article" date="2016" name="Nat. Commun.">
        <title>Thousands of microbial genomes shed light on interconnected biogeochemical processes in an aquifer system.</title>
        <authorList>
            <person name="Anantharaman K."/>
            <person name="Brown C.T."/>
            <person name="Hug L.A."/>
            <person name="Sharon I."/>
            <person name="Castelle C.J."/>
            <person name="Probst A.J."/>
            <person name="Thomas B.C."/>
            <person name="Singh A."/>
            <person name="Wilkins M.J."/>
            <person name="Karaoz U."/>
            <person name="Brodie E.L."/>
            <person name="Williams K.H."/>
            <person name="Hubbard S.S."/>
            <person name="Banfield J.F."/>
        </authorList>
    </citation>
    <scope>NUCLEOTIDE SEQUENCE [LARGE SCALE GENOMIC DNA]</scope>
</reference>
<protein>
    <submittedName>
        <fullName evidence="1">Uncharacterized protein</fullName>
    </submittedName>
</protein>
<proteinExistence type="predicted"/>
<accession>A0A1G2BPI5</accession>
<evidence type="ECO:0000313" key="1">
    <source>
        <dbReference type="EMBL" id="OGY91075.1"/>
    </source>
</evidence>
<dbReference type="Proteomes" id="UP000177349">
    <property type="component" value="Unassembled WGS sequence"/>
</dbReference>
<organism evidence="1 2">
    <name type="scientific">Candidatus Komeilibacteria bacterium RIFCSPLOWO2_01_FULL_53_11</name>
    <dbReference type="NCBI Taxonomy" id="1798552"/>
    <lineage>
        <taxon>Bacteria</taxon>
        <taxon>Candidatus Komeiliibacteriota</taxon>
    </lineage>
</organism>
<evidence type="ECO:0000313" key="2">
    <source>
        <dbReference type="Proteomes" id="UP000177349"/>
    </source>
</evidence>
<comment type="caution">
    <text evidence="1">The sequence shown here is derived from an EMBL/GenBank/DDBJ whole genome shotgun (WGS) entry which is preliminary data.</text>
</comment>
<dbReference type="EMBL" id="MHKN01000049">
    <property type="protein sequence ID" value="OGY91075.1"/>
    <property type="molecule type" value="Genomic_DNA"/>
</dbReference>
<gene>
    <name evidence="1" type="ORF">A3B31_01480</name>
</gene>
<dbReference type="AlphaFoldDB" id="A0A1G2BPI5"/>
<name>A0A1G2BPI5_9BACT</name>
<sequence length="91" mass="10712">MKFPEQHKAAEGDELVAFALEQYIREYVPRGWVEPLRVSTSGPMLTAEDVQEFRDLHEQGRLAETLQKRYERNPRIAEAIIDYFEKQEKTS</sequence>